<comment type="caution">
    <text evidence="3">The sequence shown here is derived from an EMBL/GenBank/DDBJ whole genome shotgun (WGS) entry which is preliminary data.</text>
</comment>
<evidence type="ECO:0000256" key="2">
    <source>
        <dbReference type="SAM" id="Phobius"/>
    </source>
</evidence>
<feature type="transmembrane region" description="Helical" evidence="2">
    <location>
        <begin position="409"/>
        <end position="428"/>
    </location>
</feature>
<feature type="compositionally biased region" description="Low complexity" evidence="1">
    <location>
        <begin position="591"/>
        <end position="600"/>
    </location>
</feature>
<dbReference type="InterPro" id="IPR005625">
    <property type="entry name" value="PepSY-ass_TM"/>
</dbReference>
<feature type="compositionally biased region" description="Low complexity" evidence="1">
    <location>
        <begin position="535"/>
        <end position="575"/>
    </location>
</feature>
<feature type="transmembrane region" description="Helical" evidence="2">
    <location>
        <begin position="44"/>
        <end position="65"/>
    </location>
</feature>
<dbReference type="Proteomes" id="UP000319818">
    <property type="component" value="Unassembled WGS sequence"/>
</dbReference>
<dbReference type="AlphaFoldDB" id="A0A543FW41"/>
<dbReference type="PANTHER" id="PTHR34219:SF1">
    <property type="entry name" value="PEPSY DOMAIN-CONTAINING PROTEIN"/>
    <property type="match status" value="1"/>
</dbReference>
<gene>
    <name evidence="3" type="ORF">FB388_5280</name>
</gene>
<reference evidence="3 4" key="1">
    <citation type="submission" date="2019-06" db="EMBL/GenBank/DDBJ databases">
        <title>Sequencing the genomes of 1000 actinobacteria strains.</title>
        <authorList>
            <person name="Klenk H.-P."/>
        </authorList>
    </citation>
    <scope>NUCLEOTIDE SEQUENCE [LARGE SCALE GENOMIC DNA]</scope>
    <source>
        <strain evidence="3 4">DSM 45511</strain>
    </source>
</reference>
<dbReference type="PANTHER" id="PTHR34219">
    <property type="entry name" value="IRON-REGULATED INNER MEMBRANE PROTEIN-RELATED"/>
    <property type="match status" value="1"/>
</dbReference>
<evidence type="ECO:0000256" key="1">
    <source>
        <dbReference type="SAM" id="MobiDB-lite"/>
    </source>
</evidence>
<keyword evidence="2" id="KW-0472">Membrane</keyword>
<keyword evidence="2" id="KW-0812">Transmembrane</keyword>
<feature type="transmembrane region" description="Helical" evidence="2">
    <location>
        <begin position="183"/>
        <end position="201"/>
    </location>
</feature>
<feature type="transmembrane region" description="Helical" evidence="2">
    <location>
        <begin position="434"/>
        <end position="452"/>
    </location>
</feature>
<feature type="transmembrane region" description="Helical" evidence="2">
    <location>
        <begin position="459"/>
        <end position="481"/>
    </location>
</feature>
<protein>
    <submittedName>
        <fullName evidence="3">Putative iron-regulated membrane protein</fullName>
    </submittedName>
</protein>
<organism evidence="3 4">
    <name type="scientific">Pseudonocardia cypriaca</name>
    <dbReference type="NCBI Taxonomy" id="882449"/>
    <lineage>
        <taxon>Bacteria</taxon>
        <taxon>Bacillati</taxon>
        <taxon>Actinomycetota</taxon>
        <taxon>Actinomycetes</taxon>
        <taxon>Pseudonocardiales</taxon>
        <taxon>Pseudonocardiaceae</taxon>
        <taxon>Pseudonocardia</taxon>
    </lineage>
</organism>
<keyword evidence="2" id="KW-1133">Transmembrane helix</keyword>
<sequence>MESGEPGAHASRLSGRTLTGRPPRKRPFAGSVAQLRPLARRVHFLAGILVAPFLLVLCLTGLVYVCSPQIHEDLYGRQLFVPEIGEAPRPVAEQVAAALAAHPEAELRSVVPPPEPDRTTQVNLAVPRLTQRGEARTVFVDPYTNYISGELTTVDGRMPANVWLRDLHTDLHLGAVGRLYSEVAASWLPVIVVGGLLLWTAKQGRRRRGIRELLTPLPRGKGDQARMRAVHGPLGIWLTAGLLVMSATGLTMSRFAGWGLPAVRAPELAAAPVAVPGGVHPASVDRVLQVARAEGLSGELRVVAPTAPDRPFTVAETSPGLPIRKDHIAVDPYTAQVTERIGWNDYPFLAQVREIGQQAHTGTLFGIANQIVLGLLVITTIVLILIGYRMWWQRSPYGEGKLPPVPPPALRQLTASVGVPVVLVTVVLGWLMPAFGLSLAAFVVVDLVVAAVRQRQERLRRVVTAGALVVAVSALGVAVVLGTPSPVTRADAVEALPDRRLPEPPLLQPPPVPDDAAGTGVVAAPPRSVRGGRDGAPAGPAAPRTAGPAAQPGGPPADTGSPGTTASSDTAGSDTAVRDTGGDTGGGDTGSGIRSSGAAEAPDEPEIPPDDVPEPAPPTPEAEPADEQPGLLPQLVRPVTSFLVDTLRGVTGG</sequence>
<accession>A0A543FW41</accession>
<keyword evidence="4" id="KW-1185">Reference proteome</keyword>
<feature type="transmembrane region" description="Helical" evidence="2">
    <location>
        <begin position="367"/>
        <end position="388"/>
    </location>
</feature>
<feature type="region of interest" description="Disordered" evidence="1">
    <location>
        <begin position="495"/>
        <end position="637"/>
    </location>
</feature>
<dbReference type="EMBL" id="VFPH01000002">
    <property type="protein sequence ID" value="TQM38056.1"/>
    <property type="molecule type" value="Genomic_DNA"/>
</dbReference>
<feature type="compositionally biased region" description="Pro residues" evidence="1">
    <location>
        <begin position="503"/>
        <end position="513"/>
    </location>
</feature>
<feature type="transmembrane region" description="Helical" evidence="2">
    <location>
        <begin position="234"/>
        <end position="256"/>
    </location>
</feature>
<evidence type="ECO:0000313" key="4">
    <source>
        <dbReference type="Proteomes" id="UP000319818"/>
    </source>
</evidence>
<evidence type="ECO:0000313" key="3">
    <source>
        <dbReference type="EMBL" id="TQM38056.1"/>
    </source>
</evidence>
<name>A0A543FW41_9PSEU</name>
<dbReference type="Pfam" id="PF03929">
    <property type="entry name" value="PepSY_TM"/>
    <property type="match status" value="1"/>
</dbReference>
<feature type="compositionally biased region" description="Acidic residues" evidence="1">
    <location>
        <begin position="601"/>
        <end position="613"/>
    </location>
</feature>
<proteinExistence type="predicted"/>
<feature type="region of interest" description="Disordered" evidence="1">
    <location>
        <begin position="1"/>
        <end position="28"/>
    </location>
</feature>